<name>A0A420IET4_9PEZI</name>
<dbReference type="AlphaFoldDB" id="A0A420IET4"/>
<feature type="compositionally biased region" description="Low complexity" evidence="1">
    <location>
        <begin position="222"/>
        <end position="293"/>
    </location>
</feature>
<feature type="region of interest" description="Disordered" evidence="1">
    <location>
        <begin position="180"/>
        <end position="201"/>
    </location>
</feature>
<dbReference type="EMBL" id="MCBS01024603">
    <property type="protein sequence ID" value="RKF73053.1"/>
    <property type="molecule type" value="Genomic_DNA"/>
</dbReference>
<gene>
    <name evidence="2" type="ORF">GcM1_246220</name>
</gene>
<feature type="compositionally biased region" description="Polar residues" evidence="1">
    <location>
        <begin position="700"/>
        <end position="710"/>
    </location>
</feature>
<evidence type="ECO:0000256" key="1">
    <source>
        <dbReference type="SAM" id="MobiDB-lite"/>
    </source>
</evidence>
<reference evidence="2 3" key="1">
    <citation type="journal article" date="2018" name="BMC Genomics">
        <title>Comparative genome analyses reveal sequence features reflecting distinct modes of host-adaptation between dicot and monocot powdery mildew.</title>
        <authorList>
            <person name="Wu Y."/>
            <person name="Ma X."/>
            <person name="Pan Z."/>
            <person name="Kale S.D."/>
            <person name="Song Y."/>
            <person name="King H."/>
            <person name="Zhang Q."/>
            <person name="Presley C."/>
            <person name="Deng X."/>
            <person name="Wei C.I."/>
            <person name="Xiao S."/>
        </authorList>
    </citation>
    <scope>NUCLEOTIDE SEQUENCE [LARGE SCALE GENOMIC DNA]</scope>
    <source>
        <strain evidence="2">UMSG1</strain>
    </source>
</reference>
<organism evidence="2 3">
    <name type="scientific">Golovinomyces cichoracearum</name>
    <dbReference type="NCBI Taxonomy" id="62708"/>
    <lineage>
        <taxon>Eukaryota</taxon>
        <taxon>Fungi</taxon>
        <taxon>Dikarya</taxon>
        <taxon>Ascomycota</taxon>
        <taxon>Pezizomycotina</taxon>
        <taxon>Leotiomycetes</taxon>
        <taxon>Erysiphales</taxon>
        <taxon>Erysiphaceae</taxon>
        <taxon>Golovinomyces</taxon>
    </lineage>
</organism>
<evidence type="ECO:0000313" key="3">
    <source>
        <dbReference type="Proteomes" id="UP000285326"/>
    </source>
</evidence>
<feature type="region of interest" description="Disordered" evidence="1">
    <location>
        <begin position="1"/>
        <end position="98"/>
    </location>
</feature>
<accession>A0A420IET4</accession>
<evidence type="ECO:0000313" key="2">
    <source>
        <dbReference type="EMBL" id="RKF73053.1"/>
    </source>
</evidence>
<feature type="region of interest" description="Disordered" evidence="1">
    <location>
        <begin position="524"/>
        <end position="552"/>
    </location>
</feature>
<proteinExistence type="predicted"/>
<feature type="region of interest" description="Disordered" evidence="1">
    <location>
        <begin position="641"/>
        <end position="726"/>
    </location>
</feature>
<dbReference type="InterPro" id="IPR029005">
    <property type="entry name" value="LIM-bd/SEUSS"/>
</dbReference>
<feature type="compositionally biased region" description="Polar residues" evidence="1">
    <location>
        <begin position="659"/>
        <end position="684"/>
    </location>
</feature>
<comment type="caution">
    <text evidence="2">The sequence shown here is derived from an EMBL/GenBank/DDBJ whole genome shotgun (WGS) entry which is preliminary data.</text>
</comment>
<dbReference type="Pfam" id="PF01803">
    <property type="entry name" value="LIM_bind"/>
    <property type="match status" value="1"/>
</dbReference>
<protein>
    <submittedName>
        <fullName evidence="2">Transcriptional activator ptaB</fullName>
    </submittedName>
</protein>
<feature type="compositionally biased region" description="Basic residues" evidence="1">
    <location>
        <begin position="717"/>
        <end position="726"/>
    </location>
</feature>
<feature type="region of interest" description="Disordered" evidence="1">
    <location>
        <begin position="222"/>
        <end position="306"/>
    </location>
</feature>
<dbReference type="Proteomes" id="UP000285326">
    <property type="component" value="Unassembled WGS sequence"/>
</dbReference>
<sequence length="726" mass="80100">MSSNMMASLAQAYPPHQGGMPQHTGISQGHPMSHNPSHPGQSGPGLPQQLHMGISAPGPSVSQGQAMIAGMSPGPGGPSAHALQHLSPGQQQQAQAQAQMFQHQAMFASNPQLQQMHQHQQQVQLLAHQRQQQAQRQAMMAQQYSGMPMSIPNGIPAMTQAQFQAMRGQAGLMRPVSLPQHLQAQQQQAEHSLQQQQVQAQHQNHQQQMLIAQQLAIQQQANAQSQGASNQSQTSQINHQPNQNSQQTQNALLQQHHQQQQQQQQAHGAASQHNQGQQNSQAQSQPNHSNPQNGPIQPTPQPQVAGVQHHITNAMMQQQHLFQQQQLQRHGERLKGQCLMKLMLFADHLSSFTSSTNSSESYMTNPSQRLAAQGAKQRDDLNYWSTFVEHFFSPRGVLRHSVWVMDEKSNKQYEITFPALPRYFHTHFESGIKGIQMILEKGTEKELPNNSHYIESQKSSFVYWFEGGAQLVASGTIKAHFDAQQKIELLEFITTSHEEYLPRTQVVEAARPLHIWGKEWHKINSAPDGKSSPEMNKKKPKLMKSPPQPPPDIGIPASKVKTSMGITHSVFRFLELAEVMIQMNPLFAYSHQNPKISPSNALDQYVANVNSALNSGHPQIPVGSRTPAMANFTMGASPAQAQIQLPGGSPHIGSPAQALGTQFQNSHHGTGPSGPSVNTSPNSNNKRRRPSAVKNEEETQMNGMHQNSHVKPSPRIGGKRQKGNPV</sequence>
<dbReference type="PANTHER" id="PTHR10378">
    <property type="entry name" value="LIM DOMAIN-BINDING PROTEIN"/>
    <property type="match status" value="1"/>
</dbReference>